<dbReference type="InterPro" id="IPR010071">
    <property type="entry name" value="AA_adenyl_dom"/>
</dbReference>
<dbReference type="InterPro" id="IPR023213">
    <property type="entry name" value="CAT-like_dom_sf"/>
</dbReference>
<reference evidence="4 5" key="1">
    <citation type="journal article" date="2021" name="Int. J. Syst. Evol. Microbiol.">
        <title>Amazonocrinis nigriterrae gen. nov., sp. nov., Atlanticothrix silvestris gen. nov., sp. nov. and Dendronalium phyllosphericum gen. nov., sp. nov., nostocacean cyanobacteria from Brazilian environments.</title>
        <authorList>
            <person name="Alvarenga D.O."/>
            <person name="Andreote A.P.D."/>
            <person name="Branco L.H.Z."/>
            <person name="Delbaje E."/>
            <person name="Cruz R.B."/>
            <person name="Varani A.M."/>
            <person name="Fiore M.F."/>
        </authorList>
    </citation>
    <scope>NUCLEOTIDE SEQUENCE [LARGE SCALE GENOMIC DNA]</scope>
    <source>
        <strain evidence="4 5">CENA67</strain>
    </source>
</reference>
<dbReference type="Gene3D" id="3.30.559.30">
    <property type="entry name" value="Nonribosomal peptide synthetase, condensation domain"/>
    <property type="match status" value="1"/>
</dbReference>
<feature type="non-terminal residue" evidence="4">
    <location>
        <position position="897"/>
    </location>
</feature>
<dbReference type="Gene3D" id="3.30.559.10">
    <property type="entry name" value="Chloramphenicol acetyltransferase-like domain"/>
    <property type="match status" value="1"/>
</dbReference>
<dbReference type="SUPFAM" id="SSF56801">
    <property type="entry name" value="Acetyl-CoA synthetase-like"/>
    <property type="match status" value="1"/>
</dbReference>
<dbReference type="Pfam" id="PF00668">
    <property type="entry name" value="Condensation"/>
    <property type="match status" value="1"/>
</dbReference>
<dbReference type="NCBIfam" id="TIGR01733">
    <property type="entry name" value="AA-adenyl-dom"/>
    <property type="match status" value="1"/>
</dbReference>
<organism evidence="4 5">
    <name type="scientific">Amazonocrinis nigriterrae CENA67</name>
    <dbReference type="NCBI Taxonomy" id="2794033"/>
    <lineage>
        <taxon>Bacteria</taxon>
        <taxon>Bacillati</taxon>
        <taxon>Cyanobacteriota</taxon>
        <taxon>Cyanophyceae</taxon>
        <taxon>Nostocales</taxon>
        <taxon>Nostocaceae</taxon>
        <taxon>Amazonocrinis</taxon>
        <taxon>Amazonocrinis nigriterrae</taxon>
    </lineage>
</organism>
<dbReference type="FunFam" id="3.40.50.12780:FF:000012">
    <property type="entry name" value="Non-ribosomal peptide synthetase"/>
    <property type="match status" value="1"/>
</dbReference>
<evidence type="ECO:0000259" key="3">
    <source>
        <dbReference type="Pfam" id="PF18563"/>
    </source>
</evidence>
<dbReference type="Gene3D" id="3.40.50.980">
    <property type="match status" value="2"/>
</dbReference>
<sequence length="897" mass="99938">MNLIKFLQNLLVAGIELWVEDGKLCYDAPEDALTPELLAEIKQYKPEIISLLQKQTYPLCHRQKALWFLYQLAPDSAAYNVAYAAQLVSNVNIAALQQAAQALIERHAVLRTIYTVEYGEPVQTIQENQQVCLTVQTAANWSQEDLQNWLLSESDRPFDLSNGPVIRFHLLIREIITDASTAKEVILLITAHHIVVDFWSLELLTGELRLIYQAINNGLEVTLPPQNLQYIDYVQWETRMLASQQGERLWHYWREQLAGELPILNLPTDRPRPPVQTYEGASFPFVLDEKLSHKLTELAIAEGVTVYTVMLAVFQVLLLRYTNQEDILIGSAMAGRSLEEFEKIIGYFTSPVVLRADLSGNPTFRELLRRVRSCVLGALENQDYPFPLLVERLQPLRDPSRSPLYQVAIVWDRSHQNEGQVSITDSDGLIVKTLTPESKATSFDLILTFFDTTEALQGIWKYNTDLFDGSTIEQMANHFVTLLEGIVANPYQSISQLPLLTKPEQQQLLVEWNNTQTDYPFDQCIHELFEAQVQRTPDAVAVVYEKEQLTYDELNSCANQLAHYLQSVGVKADVLVGLCVERSLEMVVGLLGILKAGGAYVPLDPDYPTERLNFMLEDAQVGILLTQQKLIDRLPQHQAKLICLDSDAQIFTRQKQENPILQVTPNNLAYIIYTSGSTGKPKGVMVAHSGLCNLALAQIETFGVQNFSHILQFASLSFDASISEVVMSLASGATLYLATKDSLLPGMQLIELLRNYGITHITLPPSALAVLPVEELPALQTMIVAGEACSLELIKQWSAGRNFFNAYGPTEATVCATVAKCTDSDNKTSIGRPIANTQIYILDQYLQPVPVGVPGELHIGGAGLARGYLNRPELTQQKFIPNPFGRGKGAGGQGGLG</sequence>
<dbReference type="RefSeq" id="WP_198125824.1">
    <property type="nucleotide sequence ID" value="NZ_JAECZC010000032.1"/>
</dbReference>
<dbReference type="PRINTS" id="PR00154">
    <property type="entry name" value="AMPBINDING"/>
</dbReference>
<name>A0A8J7HV33_9NOST</name>
<dbReference type="PANTHER" id="PTHR45527:SF1">
    <property type="entry name" value="FATTY ACID SYNTHASE"/>
    <property type="match status" value="1"/>
</dbReference>
<evidence type="ECO:0000313" key="4">
    <source>
        <dbReference type="EMBL" id="MBH8563960.1"/>
    </source>
</evidence>
<evidence type="ECO:0000313" key="5">
    <source>
        <dbReference type="Proteomes" id="UP000632766"/>
    </source>
</evidence>
<dbReference type="Gene3D" id="1.10.10.1830">
    <property type="entry name" value="Non-ribosomal peptide synthase, adenylation domain"/>
    <property type="match status" value="1"/>
</dbReference>
<proteinExistence type="predicted"/>
<comment type="caution">
    <text evidence="4">The sequence shown here is derived from an EMBL/GenBank/DDBJ whole genome shotgun (WGS) entry which is preliminary data.</text>
</comment>
<dbReference type="InterPro" id="IPR001242">
    <property type="entry name" value="Condensation_dom"/>
</dbReference>
<dbReference type="Pfam" id="PF00501">
    <property type="entry name" value="AMP-binding"/>
    <property type="match status" value="1"/>
</dbReference>
<dbReference type="GO" id="GO:0008610">
    <property type="term" value="P:lipid biosynthetic process"/>
    <property type="evidence" value="ECO:0007669"/>
    <property type="project" value="UniProtKB-ARBA"/>
</dbReference>
<feature type="domain" description="AMP-dependent synthetase/ligase" evidence="1">
    <location>
        <begin position="529"/>
        <end position="869"/>
    </location>
</feature>
<dbReference type="GO" id="GO:0031177">
    <property type="term" value="F:phosphopantetheine binding"/>
    <property type="evidence" value="ECO:0007669"/>
    <property type="project" value="TreeGrafter"/>
</dbReference>
<dbReference type="PANTHER" id="PTHR45527">
    <property type="entry name" value="NONRIBOSOMAL PEPTIDE SYNTHETASE"/>
    <property type="match status" value="1"/>
</dbReference>
<dbReference type="GO" id="GO:0044550">
    <property type="term" value="P:secondary metabolite biosynthetic process"/>
    <property type="evidence" value="ECO:0007669"/>
    <property type="project" value="TreeGrafter"/>
</dbReference>
<dbReference type="SUPFAM" id="SSF52777">
    <property type="entry name" value="CoA-dependent acyltransferases"/>
    <property type="match status" value="2"/>
</dbReference>
<dbReference type="InterPro" id="IPR044894">
    <property type="entry name" value="TubC_N_sf"/>
</dbReference>
<accession>A0A8J7HV33</accession>
<dbReference type="Proteomes" id="UP000632766">
    <property type="component" value="Unassembled WGS sequence"/>
</dbReference>
<evidence type="ECO:0000259" key="2">
    <source>
        <dbReference type="Pfam" id="PF00668"/>
    </source>
</evidence>
<dbReference type="GO" id="GO:0043041">
    <property type="term" value="P:amino acid activation for nonribosomal peptide biosynthetic process"/>
    <property type="evidence" value="ECO:0007669"/>
    <property type="project" value="TreeGrafter"/>
</dbReference>
<gene>
    <name evidence="4" type="ORF">I8748_17515</name>
</gene>
<keyword evidence="5" id="KW-1185">Reference proteome</keyword>
<dbReference type="GO" id="GO:0005737">
    <property type="term" value="C:cytoplasm"/>
    <property type="evidence" value="ECO:0007669"/>
    <property type="project" value="TreeGrafter"/>
</dbReference>
<dbReference type="InterPro" id="IPR020459">
    <property type="entry name" value="AMP-binding"/>
</dbReference>
<dbReference type="Pfam" id="PF18563">
    <property type="entry name" value="TubC_N"/>
    <property type="match status" value="1"/>
</dbReference>
<dbReference type="FunFam" id="3.40.50.980:FF:000001">
    <property type="entry name" value="Non-ribosomal peptide synthetase"/>
    <property type="match status" value="1"/>
</dbReference>
<dbReference type="CDD" id="cd19531">
    <property type="entry name" value="LCL_NRPS-like"/>
    <property type="match status" value="1"/>
</dbReference>
<protein>
    <submittedName>
        <fullName evidence="4">Amino acid adenylation domain-containing protein</fullName>
    </submittedName>
</protein>
<dbReference type="Gene3D" id="2.30.38.10">
    <property type="entry name" value="Luciferase, Domain 3"/>
    <property type="match status" value="1"/>
</dbReference>
<feature type="domain" description="Condensation" evidence="2">
    <location>
        <begin position="54"/>
        <end position="509"/>
    </location>
</feature>
<dbReference type="PROSITE" id="PS00455">
    <property type="entry name" value="AMP_BINDING"/>
    <property type="match status" value="1"/>
</dbReference>
<dbReference type="InterPro" id="IPR000873">
    <property type="entry name" value="AMP-dep_synth/lig_dom"/>
</dbReference>
<dbReference type="InterPro" id="IPR020845">
    <property type="entry name" value="AMP-binding_CS"/>
</dbReference>
<dbReference type="EMBL" id="JAECZC010000032">
    <property type="protein sequence ID" value="MBH8563960.1"/>
    <property type="molecule type" value="Genomic_DNA"/>
</dbReference>
<evidence type="ECO:0000259" key="1">
    <source>
        <dbReference type="Pfam" id="PF00501"/>
    </source>
</evidence>
<dbReference type="InterPro" id="IPR041464">
    <property type="entry name" value="TubC_N"/>
</dbReference>
<dbReference type="AlphaFoldDB" id="A0A8J7HV33"/>
<feature type="domain" description="TubC N-terminal docking" evidence="3">
    <location>
        <begin position="5"/>
        <end position="53"/>
    </location>
</feature>
<dbReference type="GO" id="GO:0003824">
    <property type="term" value="F:catalytic activity"/>
    <property type="evidence" value="ECO:0007669"/>
    <property type="project" value="InterPro"/>
</dbReference>